<protein>
    <submittedName>
        <fullName evidence="1">Uncharacterized protein</fullName>
    </submittedName>
</protein>
<organism evidence="1">
    <name type="scientific">Guillardia theta</name>
    <name type="common">Cryptophyte</name>
    <name type="synonym">Cryptomonas phi</name>
    <dbReference type="NCBI Taxonomy" id="55529"/>
    <lineage>
        <taxon>Eukaryota</taxon>
        <taxon>Cryptophyceae</taxon>
        <taxon>Pyrenomonadales</taxon>
        <taxon>Geminigeraceae</taxon>
        <taxon>Guillardia</taxon>
    </lineage>
</organism>
<reference evidence="1" key="1">
    <citation type="submission" date="2021-01" db="EMBL/GenBank/DDBJ databases">
        <authorList>
            <person name="Corre E."/>
            <person name="Pelletier E."/>
            <person name="Niang G."/>
            <person name="Scheremetjew M."/>
            <person name="Finn R."/>
            <person name="Kale V."/>
            <person name="Holt S."/>
            <person name="Cochrane G."/>
            <person name="Meng A."/>
            <person name="Brown T."/>
            <person name="Cohen L."/>
        </authorList>
    </citation>
    <scope>NUCLEOTIDE SEQUENCE</scope>
    <source>
        <strain evidence="1">CCMP 2712</strain>
    </source>
</reference>
<accession>A0A7S4NM76</accession>
<dbReference type="AlphaFoldDB" id="A0A7S4NM76"/>
<proteinExistence type="predicted"/>
<dbReference type="Gene3D" id="2.60.120.620">
    <property type="entry name" value="q2cbj1_9rhob like domain"/>
    <property type="match status" value="1"/>
</dbReference>
<sequence length="310" mass="35046">MYFSIFELIGFLQEDQGSYIITEEDEEEETFVGRMDKFSAVCHGKEKKTCETLQERGLNKWSLSTKAWSEILSAIKDGGLAVVTNALQTTIADRIFQDLSGLSAEFFAVQQEKAAYKQYRNSNLLVQHYSPGIKEIKRFFDSTEIRNVLGKVSGVNLDGPLLFDVVYRRPGDHERMRSTADNHRDEKQKSYRKRIGFRIELCKDWNPSWGGEYLWNAPLYVNKASFNKLYLFAAGPAAAVQRLSTKVEVSDAESFSSTKHFVIEGWYTSSKIYDSKLLEKGMRKKSRAHGAVGVAVDGTSAEIAELAVVD</sequence>
<dbReference type="EMBL" id="HBKN01017891">
    <property type="protein sequence ID" value="CAE2297288.1"/>
    <property type="molecule type" value="Transcribed_RNA"/>
</dbReference>
<gene>
    <name evidence="1" type="ORF">GTHE00462_LOCUS14096</name>
</gene>
<evidence type="ECO:0000313" key="1">
    <source>
        <dbReference type="EMBL" id="CAE2297288.1"/>
    </source>
</evidence>
<name>A0A7S4NM76_GUITH</name>